<dbReference type="VEuPathDB" id="CryptoDB:ChTU502y2012_388g0170"/>
<keyword evidence="1" id="KW-0175">Coiled coil</keyword>
<dbReference type="AlphaFoldDB" id="A0A0S4TJZ6"/>
<evidence type="ECO:0000313" key="3">
    <source>
        <dbReference type="EMBL" id="CUV07700.1"/>
    </source>
</evidence>
<organism evidence="3">
    <name type="scientific">Cryptosporidium hominis</name>
    <dbReference type="NCBI Taxonomy" id="237895"/>
    <lineage>
        <taxon>Eukaryota</taxon>
        <taxon>Sar</taxon>
        <taxon>Alveolata</taxon>
        <taxon>Apicomplexa</taxon>
        <taxon>Conoidasida</taxon>
        <taxon>Coccidia</taxon>
        <taxon>Eucoccidiorida</taxon>
        <taxon>Eimeriorina</taxon>
        <taxon>Cryptosporidiidae</taxon>
        <taxon>Cryptosporidium</taxon>
    </lineage>
</organism>
<keyword evidence="5" id="KW-1185">Reference proteome</keyword>
<proteinExistence type="predicted"/>
<evidence type="ECO:0000256" key="1">
    <source>
        <dbReference type="SAM" id="Coils"/>
    </source>
</evidence>
<dbReference type="EMBL" id="JTAI01000002">
    <property type="protein sequence ID" value="PPS98350.1"/>
    <property type="molecule type" value="Genomic_DNA"/>
</dbReference>
<dbReference type="PANTHER" id="PTHR15904">
    <property type="entry name" value="FAM13"/>
    <property type="match status" value="1"/>
</dbReference>
<sequence>MNNEASRLVNLYIKNIPSFYQFQVVKAQYDENNINNNLSSLESINCKLIETQKKVNERYRLLLNNSQINQFTNDSDISGEERLLSILETLGLELTENGIINIPNNPLVNTETGNNSDNVNSLTFITTTNNSNFLNTLKSNIKSELKKFDSDFQMLYGKLPSKSDKEPLKPLYLLYRHLKDSTYQAKNHSTQDLISEIESLKQKKTQLRGLLETFQDQFLKKNHRKVLYHKDLLPIEKEYLEYKSIKNKIKQLEDIYSNQKLSST</sequence>
<reference evidence="4 5" key="1">
    <citation type="submission" date="2014-11" db="EMBL/GenBank/DDBJ databases">
        <title>Comparative genomic analysis of Cryptosporidium hominis reveals occurrence of genetic recombination in virulent subtypes.</title>
        <authorList>
            <person name="Guo Y."/>
            <person name="Tang K."/>
            <person name="Frace M."/>
            <person name="Li N."/>
            <person name="Roellig D.M."/>
            <person name="Sammons S."/>
            <person name="Knipe K."/>
            <person name="Rowe L."/>
            <person name="Feng Y."/>
            <person name="Xiao L."/>
        </authorList>
    </citation>
    <scope>NUCLEOTIDE SEQUENCE [LARGE SCALE GENOMIC DNA]</scope>
    <source>
        <strain evidence="4">30976</strain>
    </source>
</reference>
<dbReference type="Proteomes" id="UP001429100">
    <property type="component" value="Unassembled WGS sequence"/>
</dbReference>
<dbReference type="Proteomes" id="UP000199752">
    <property type="component" value="Chromosome 8"/>
</dbReference>
<reference evidence="4 5" key="3">
    <citation type="submission" date="2017-10" db="EMBL/GenBank/DDBJ databases">
        <title>Consistent, comparative and evidence-based genome annotation and re-annotation for the closely-related species, Cryptosporidium parvum, C. hominis and C. tyzzeri.</title>
        <authorList>
            <person name="Baptista R.P."/>
            <person name="Li Y."/>
            <person name="Sateriale A."/>
            <person name="Striepen B."/>
            <person name="Kissinger J.C."/>
        </authorList>
    </citation>
    <scope>NUCLEOTIDE SEQUENCE [LARGE SCALE GENOMIC DNA]</scope>
    <source>
        <strain evidence="4">30976</strain>
    </source>
</reference>
<evidence type="ECO:0000259" key="2">
    <source>
        <dbReference type="Pfam" id="PF26116"/>
    </source>
</evidence>
<accession>A0A0S4TJZ6</accession>
<dbReference type="EMBL" id="LN877954">
    <property type="protein sequence ID" value="CUV07700.1"/>
    <property type="molecule type" value="Genomic_DNA"/>
</dbReference>
<protein>
    <recommendedName>
        <fullName evidence="2">FAM13A-like domain-containing protein</fullName>
    </recommendedName>
</protein>
<dbReference type="InterPro" id="IPR059029">
    <property type="entry name" value="FAM13A_dom"/>
</dbReference>
<name>A0A0S4TJZ6_CRYHO</name>
<evidence type="ECO:0000313" key="4">
    <source>
        <dbReference type="EMBL" id="PPS98350.1"/>
    </source>
</evidence>
<gene>
    <name evidence="3" type="ORF">CHUDEA8_1540</name>
    <name evidence="4" type="ORF">GY17_00000581</name>
</gene>
<dbReference type="PANTHER" id="PTHR15904:SF17">
    <property type="entry name" value="RHO-GAP DOMAIN-CONTAINING PROTEIN"/>
    <property type="match status" value="1"/>
</dbReference>
<feature type="domain" description="FAM13A-like" evidence="2">
    <location>
        <begin position="190"/>
        <end position="258"/>
    </location>
</feature>
<feature type="coiled-coil region" evidence="1">
    <location>
        <begin position="197"/>
        <end position="255"/>
    </location>
</feature>
<dbReference type="Pfam" id="PF26116">
    <property type="entry name" value="FAM13A"/>
    <property type="match status" value="2"/>
</dbReference>
<dbReference type="InterPro" id="IPR039102">
    <property type="entry name" value="FAM13"/>
</dbReference>
<dbReference type="VEuPathDB" id="CryptoDB:CHUDEA8_1540"/>
<reference evidence="3" key="2">
    <citation type="submission" date="2015-08" db="EMBL/GenBank/DDBJ databases">
        <authorList>
            <person name="Babu N.S."/>
            <person name="Beckwith C.J."/>
            <person name="Beseler K.G."/>
            <person name="Brison A."/>
            <person name="Carone J.V."/>
            <person name="Caskin T.P."/>
            <person name="Diamond M."/>
            <person name="Durham M.E."/>
            <person name="Foxe J.M."/>
            <person name="Go M."/>
            <person name="Henderson B.A."/>
            <person name="Jones I.B."/>
            <person name="McGettigan J.A."/>
            <person name="Micheletti S.J."/>
            <person name="Nasrallah M.E."/>
            <person name="Ortiz D."/>
            <person name="Piller C.R."/>
            <person name="Privatt S.R."/>
            <person name="Schneider S.L."/>
            <person name="Sharp S."/>
            <person name="Smith T.C."/>
            <person name="Stanton J.D."/>
            <person name="Ullery H.E."/>
            <person name="Wilson R.J."/>
            <person name="Serrano M.G."/>
            <person name="Buck G."/>
            <person name="Lee V."/>
            <person name="Wang Y."/>
            <person name="Carvalho R."/>
            <person name="Voegtly L."/>
            <person name="Shi R."/>
            <person name="Duckworth R."/>
            <person name="Johnson A."/>
            <person name="Loviza R."/>
            <person name="Walstead R."/>
            <person name="Shah Z."/>
            <person name="Kiflezghi M."/>
            <person name="Wade K."/>
            <person name="Ball S.L."/>
            <person name="Bradley K.W."/>
            <person name="Asai D.J."/>
            <person name="Bowman C.A."/>
            <person name="Russell D.A."/>
            <person name="Pope W.H."/>
            <person name="Jacobs-Sera D."/>
            <person name="Hendrix R.W."/>
            <person name="Hatfull G.F."/>
        </authorList>
    </citation>
    <scope>NUCLEOTIDE SEQUENCE [LARGE SCALE GENOMIC DNA]</scope>
</reference>
<evidence type="ECO:0000313" key="5">
    <source>
        <dbReference type="Proteomes" id="UP001429100"/>
    </source>
</evidence>
<dbReference type="VEuPathDB" id="CryptoDB:Chro.80182"/>
<dbReference type="OrthoDB" id="2161449at2759"/>
<feature type="domain" description="FAM13A-like" evidence="2">
    <location>
        <begin position="132"/>
        <end position="180"/>
    </location>
</feature>
<dbReference type="VEuPathDB" id="CryptoDB:GY17_00000581"/>